<feature type="domain" description="Sialate O-acetylesterase" evidence="3">
    <location>
        <begin position="123"/>
        <end position="328"/>
    </location>
</feature>
<dbReference type="InterPro" id="IPR005181">
    <property type="entry name" value="SASA"/>
</dbReference>
<dbReference type="EMBL" id="BAABEY010000018">
    <property type="protein sequence ID" value="GAA4437819.1"/>
    <property type="molecule type" value="Genomic_DNA"/>
</dbReference>
<evidence type="ECO:0000256" key="1">
    <source>
        <dbReference type="ARBA" id="ARBA00022801"/>
    </source>
</evidence>
<organism evidence="4 5">
    <name type="scientific">Ravibacter arvi</name>
    <dbReference type="NCBI Taxonomy" id="2051041"/>
    <lineage>
        <taxon>Bacteria</taxon>
        <taxon>Pseudomonadati</taxon>
        <taxon>Bacteroidota</taxon>
        <taxon>Cytophagia</taxon>
        <taxon>Cytophagales</taxon>
        <taxon>Spirosomataceae</taxon>
        <taxon>Ravibacter</taxon>
    </lineage>
</organism>
<accession>A0ABP8LW28</accession>
<keyword evidence="5" id="KW-1185">Reference proteome</keyword>
<feature type="signal peptide" evidence="2">
    <location>
        <begin position="1"/>
        <end position="19"/>
    </location>
</feature>
<gene>
    <name evidence="4" type="ORF">GCM10023091_17540</name>
</gene>
<keyword evidence="2" id="KW-0732">Signal</keyword>
<reference evidence="5" key="1">
    <citation type="journal article" date="2019" name="Int. J. Syst. Evol. Microbiol.">
        <title>The Global Catalogue of Microorganisms (GCM) 10K type strain sequencing project: providing services to taxonomists for standard genome sequencing and annotation.</title>
        <authorList>
            <consortium name="The Broad Institute Genomics Platform"/>
            <consortium name="The Broad Institute Genome Sequencing Center for Infectious Disease"/>
            <person name="Wu L."/>
            <person name="Ma J."/>
        </authorList>
    </citation>
    <scope>NUCLEOTIDE SEQUENCE [LARGE SCALE GENOMIC DNA]</scope>
    <source>
        <strain evidence="5">JCM 31920</strain>
    </source>
</reference>
<keyword evidence="1" id="KW-0378">Hydrolase</keyword>
<feature type="chain" id="PRO_5046768958" description="Sialate O-acetylesterase domain-containing protein" evidence="2">
    <location>
        <begin position="20"/>
        <end position="1056"/>
    </location>
</feature>
<dbReference type="Proteomes" id="UP001501508">
    <property type="component" value="Unassembled WGS sequence"/>
</dbReference>
<dbReference type="InterPro" id="IPR026444">
    <property type="entry name" value="Secre_tail"/>
</dbReference>
<evidence type="ECO:0000259" key="3">
    <source>
        <dbReference type="Pfam" id="PF03629"/>
    </source>
</evidence>
<comment type="caution">
    <text evidence="4">The sequence shown here is derived from an EMBL/GenBank/DDBJ whole genome shotgun (WGS) entry which is preliminary data.</text>
</comment>
<dbReference type="RefSeq" id="WP_345028074.1">
    <property type="nucleotide sequence ID" value="NZ_BAABEY010000018.1"/>
</dbReference>
<dbReference type="NCBIfam" id="TIGR04183">
    <property type="entry name" value="Por_Secre_tail"/>
    <property type="match status" value="1"/>
</dbReference>
<evidence type="ECO:0000313" key="4">
    <source>
        <dbReference type="EMBL" id="GAA4437819.1"/>
    </source>
</evidence>
<evidence type="ECO:0000313" key="5">
    <source>
        <dbReference type="Proteomes" id="UP001501508"/>
    </source>
</evidence>
<protein>
    <recommendedName>
        <fullName evidence="3">Sialate O-acetylesterase domain-containing protein</fullName>
    </recommendedName>
</protein>
<dbReference type="InterPro" id="IPR036514">
    <property type="entry name" value="SGNH_hydro_sf"/>
</dbReference>
<name>A0ABP8LW28_9BACT</name>
<dbReference type="SUPFAM" id="SSF52266">
    <property type="entry name" value="SGNH hydrolase"/>
    <property type="match status" value="1"/>
</dbReference>
<proteinExistence type="predicted"/>
<dbReference type="Pfam" id="PF03629">
    <property type="entry name" value="SASA"/>
    <property type="match status" value="1"/>
</dbReference>
<dbReference type="Gene3D" id="3.40.50.1110">
    <property type="entry name" value="SGNH hydrolase"/>
    <property type="match status" value="1"/>
</dbReference>
<evidence type="ECO:0000256" key="2">
    <source>
        <dbReference type="SAM" id="SignalP"/>
    </source>
</evidence>
<sequence length="1056" mass="114281">MKYSHCLLTALLVSFTLHLAFGQLTVTYPIENSVFQRDLNNQATVYVAGYFSQALDAVEVKFTPIRQGWGQESNWMPLQGGLQKGHFSGNIGWSGGWYRLDLRGKSGGNVVGSAVVNKVGVGEVFLIAGQSNGQGRVGYGAQPASDERVIHADYDGTSGPNQPFPYPSFSTLQADDVISPRGKSSWFWGKLGDALSSRLNVPILFYNVAWDGSAVRAWKESINGIGWSVYDPSLSFEPAGMPYGNLRQVMLNYVAITGIRAILWVHGEADNDVRTSQGSYYADLEALINQTRNEFNRNISWVIARESYTGGAGIGTAIVNAQNQIIQNVGNIFPGPELDKVQVPRPDGYHFSDGGLLTAASEWNNYLSADFFSRSVPYLSKAPISVFTTCEHNSITIHTEGAYRDFKWNTGSNNSSLNAGEGVYQVSAYDAEGNYRFSPKVRIPPASELSIEQPTVTSVGKAEVCLGGSLTLVSSSDRNPVWSTGQTGKQVQISAPGNYQVSIENMYGCRTTSADFTVEKSAKTLPAPPVVTADRATEICAGEEITLSSNTGNNTFWSNGVNNQSATKVGSNGQFFARTRDSEGCFSENSNSIAVKVNALPAKPTISTDRTPEFCDGEEVTLKSSYEQGNTWSDNSTGQQVVIKKSGEYKVSVTDAKGCKNTSDALRVTVNALPATPTITSLRPTTFCQGDYSTLSATAEDVYIWNTGSNNRQINVNQNGDYWVQTKNEKGCFSKNSNIISITVNPLPEKPAINTVGNATFCANSQVVLEAPDSKSYLWNNGNSARSLTITTAGSFYVQTINEFGCYSPQSDAVQTRILPIPSPPTITAGGPTEICDYGNVELRAGGTAPVIWSTSATTANVKVNQSGNYTARTVAENGCFSNPSNMIKVTAQVTPPTPVIEKIGVYSVLVQNNLPGSSFNWQIDSQPVPETTDGSIRISKTGQYRAQSFIRYSDQLTCLSAYSEAIQFVFVPGAPQVNVFPNPNRGRTVKVETSQEISRAVVTIVSMQGIEMARYQFDKILVPIELTLPPGLSGIYIIRIQAPDFKASEKLIVAN</sequence>